<keyword evidence="1" id="KW-0732">Signal</keyword>
<evidence type="ECO:0000313" key="2">
    <source>
        <dbReference type="EMBL" id="EGZ14901.1"/>
    </source>
</evidence>
<dbReference type="Proteomes" id="UP000002640">
    <property type="component" value="Unassembled WGS sequence"/>
</dbReference>
<dbReference type="KEGG" id="psoj:PHYSODRAFT_510129"/>
<sequence length="139" mass="15531">MLVKIFAVFLLMFLCVQGMTLTLFGKPSDTPRTINIDAVTQRCYNIYNCFKGPNISATWQGVKRNTNVVFYNNPSCQTRHAVRSGSPDGALYFYDAKFDKTVKAFMIWETGTYTTNGVLDACYLDESATVNSTAESFAV</sequence>
<dbReference type="EMBL" id="JH159155">
    <property type="protein sequence ID" value="EGZ14901.1"/>
    <property type="molecule type" value="Genomic_DNA"/>
</dbReference>
<dbReference type="RefSeq" id="XP_009528650.1">
    <property type="nucleotide sequence ID" value="XM_009530355.1"/>
</dbReference>
<evidence type="ECO:0000313" key="3">
    <source>
        <dbReference type="Proteomes" id="UP000002640"/>
    </source>
</evidence>
<reference evidence="2 3" key="1">
    <citation type="journal article" date="2006" name="Science">
        <title>Phytophthora genome sequences uncover evolutionary origins and mechanisms of pathogenesis.</title>
        <authorList>
            <person name="Tyler B.M."/>
            <person name="Tripathy S."/>
            <person name="Zhang X."/>
            <person name="Dehal P."/>
            <person name="Jiang R.H."/>
            <person name="Aerts A."/>
            <person name="Arredondo F.D."/>
            <person name="Baxter L."/>
            <person name="Bensasson D."/>
            <person name="Beynon J.L."/>
            <person name="Chapman J."/>
            <person name="Damasceno C.M."/>
            <person name="Dorrance A.E."/>
            <person name="Dou D."/>
            <person name="Dickerman A.W."/>
            <person name="Dubchak I.L."/>
            <person name="Garbelotto M."/>
            <person name="Gijzen M."/>
            <person name="Gordon S.G."/>
            <person name="Govers F."/>
            <person name="Grunwald N.J."/>
            <person name="Huang W."/>
            <person name="Ivors K.L."/>
            <person name="Jones R.W."/>
            <person name="Kamoun S."/>
            <person name="Krampis K."/>
            <person name="Lamour K.H."/>
            <person name="Lee M.K."/>
            <person name="McDonald W.H."/>
            <person name="Medina M."/>
            <person name="Meijer H.J."/>
            <person name="Nordberg E.K."/>
            <person name="Maclean D.J."/>
            <person name="Ospina-Giraldo M.D."/>
            <person name="Morris P.F."/>
            <person name="Phuntumart V."/>
            <person name="Putnam N.H."/>
            <person name="Rash S."/>
            <person name="Rose J.K."/>
            <person name="Sakihama Y."/>
            <person name="Salamov A.A."/>
            <person name="Savidor A."/>
            <person name="Scheuring C.F."/>
            <person name="Smith B.M."/>
            <person name="Sobral B.W."/>
            <person name="Terry A."/>
            <person name="Torto-Alalibo T.A."/>
            <person name="Win J."/>
            <person name="Xu Z."/>
            <person name="Zhang H."/>
            <person name="Grigoriev I.V."/>
            <person name="Rokhsar D.S."/>
            <person name="Boore J.L."/>
        </authorList>
    </citation>
    <scope>NUCLEOTIDE SEQUENCE [LARGE SCALE GENOMIC DNA]</scope>
    <source>
        <strain evidence="2 3">P6497</strain>
    </source>
</reference>
<proteinExistence type="predicted"/>
<protein>
    <submittedName>
        <fullName evidence="2">Uncharacterized protein</fullName>
    </submittedName>
</protein>
<keyword evidence="3" id="KW-1185">Reference proteome</keyword>
<gene>
    <name evidence="2" type="ORF">PHYSODRAFT_510129</name>
</gene>
<evidence type="ECO:0000256" key="1">
    <source>
        <dbReference type="SAM" id="SignalP"/>
    </source>
</evidence>
<dbReference type="AlphaFoldDB" id="G4ZKY3"/>
<feature type="chain" id="PRO_5003472614" evidence="1">
    <location>
        <begin position="19"/>
        <end position="139"/>
    </location>
</feature>
<dbReference type="GeneID" id="20659078"/>
<name>G4ZKY3_PHYSP</name>
<dbReference type="InParanoid" id="G4ZKY3"/>
<accession>G4ZKY3</accession>
<feature type="signal peptide" evidence="1">
    <location>
        <begin position="1"/>
        <end position="18"/>
    </location>
</feature>
<organism evidence="2 3">
    <name type="scientific">Phytophthora sojae (strain P6497)</name>
    <name type="common">Soybean stem and root rot agent</name>
    <name type="synonym">Phytophthora megasperma f. sp. glycines</name>
    <dbReference type="NCBI Taxonomy" id="1094619"/>
    <lineage>
        <taxon>Eukaryota</taxon>
        <taxon>Sar</taxon>
        <taxon>Stramenopiles</taxon>
        <taxon>Oomycota</taxon>
        <taxon>Peronosporomycetes</taxon>
        <taxon>Peronosporales</taxon>
        <taxon>Peronosporaceae</taxon>
        <taxon>Phytophthora</taxon>
    </lineage>
</organism>